<comment type="caution">
    <text evidence="3">The sequence shown here is derived from an EMBL/GenBank/DDBJ whole genome shotgun (WGS) entry which is preliminary data.</text>
</comment>
<dbReference type="Pfam" id="PF08240">
    <property type="entry name" value="ADH_N"/>
    <property type="match status" value="1"/>
</dbReference>
<dbReference type="Gene3D" id="3.90.180.10">
    <property type="entry name" value="Medium-chain alcohol dehydrogenases, catalytic domain"/>
    <property type="match status" value="1"/>
</dbReference>
<dbReference type="InterPro" id="IPR011032">
    <property type="entry name" value="GroES-like_sf"/>
</dbReference>
<evidence type="ECO:0000259" key="2">
    <source>
        <dbReference type="SMART" id="SM00829"/>
    </source>
</evidence>
<dbReference type="CDD" id="cd08271">
    <property type="entry name" value="MDR5"/>
    <property type="match status" value="1"/>
</dbReference>
<dbReference type="GO" id="GO:0016491">
    <property type="term" value="F:oxidoreductase activity"/>
    <property type="evidence" value="ECO:0007669"/>
    <property type="project" value="InterPro"/>
</dbReference>
<dbReference type="InterPro" id="IPR013154">
    <property type="entry name" value="ADH-like_N"/>
</dbReference>
<dbReference type="PANTHER" id="PTHR43482:SF1">
    <property type="entry name" value="PROTEIN AST1-RELATED"/>
    <property type="match status" value="1"/>
</dbReference>
<feature type="region of interest" description="Disordered" evidence="1">
    <location>
        <begin position="1"/>
        <end position="25"/>
    </location>
</feature>
<dbReference type="InterPro" id="IPR020843">
    <property type="entry name" value="ER"/>
</dbReference>
<reference evidence="3 4" key="1">
    <citation type="submission" date="2019-09" db="EMBL/GenBank/DDBJ databases">
        <authorList>
            <person name="Depoorter E."/>
        </authorList>
    </citation>
    <scope>NUCLEOTIDE SEQUENCE [LARGE SCALE GENOMIC DNA]</scope>
    <source>
        <strain evidence="3">LMG 24066</strain>
    </source>
</reference>
<dbReference type="AlphaFoldDB" id="A0A9Q9UPM0"/>
<name>A0A9Q9UPM0_9BURK</name>
<dbReference type="Gene3D" id="3.40.50.720">
    <property type="entry name" value="NAD(P)-binding Rossmann-like Domain"/>
    <property type="match status" value="1"/>
</dbReference>
<sequence>MQGIPCTRAPIVRGDADGTGAASPPAASHFIPISMTRSNHQASLPARYRAWTWQGCEHPGQLRLEQRAMPVLKRGQVLVRNHAIGLNPVDWKVLGGALVTWHPGHVPGVDGAGMVVAVADDAMNHLLGRRVAYHQALGEHGSFAEYTPIAASVLLTVPESLDFETAASVPCPALTAWQALEKVPCRVSTEILVSGAGGAVGNYLVQLAAERGFVVSVSSHERHWERLRARGASRFLSGPGDEAIGATHELARRFHAVFDSVDARHAARWAPAVAANGHIVCIQGRFDAPPLPPFTSSVSLHEVALNALHVYGDDAAWLETTAAGSMLLARIANGRMQPEARVTGDFDMLPVQLEGLKQRRFSGKPVVRVG</sequence>
<evidence type="ECO:0000313" key="4">
    <source>
        <dbReference type="Proteomes" id="UP000494172"/>
    </source>
</evidence>
<dbReference type="Proteomes" id="UP000494172">
    <property type="component" value="Unassembled WGS sequence"/>
</dbReference>
<gene>
    <name evidence="3" type="ORF">BAR24066_01760</name>
</gene>
<dbReference type="SUPFAM" id="SSF51735">
    <property type="entry name" value="NAD(P)-binding Rossmann-fold domains"/>
    <property type="match status" value="1"/>
</dbReference>
<evidence type="ECO:0000313" key="3">
    <source>
        <dbReference type="EMBL" id="VWB39704.1"/>
    </source>
</evidence>
<dbReference type="PANTHER" id="PTHR43482">
    <property type="entry name" value="PROTEIN AST1-RELATED"/>
    <property type="match status" value="1"/>
</dbReference>
<protein>
    <submittedName>
        <fullName evidence="3">Alcohol dehydrogenase</fullName>
    </submittedName>
</protein>
<evidence type="ECO:0000256" key="1">
    <source>
        <dbReference type="SAM" id="MobiDB-lite"/>
    </source>
</evidence>
<dbReference type="EMBL" id="CABVPX010000005">
    <property type="protein sequence ID" value="VWB39704.1"/>
    <property type="molecule type" value="Genomic_DNA"/>
</dbReference>
<organism evidence="3 4">
    <name type="scientific">Burkholderia arboris</name>
    <dbReference type="NCBI Taxonomy" id="488730"/>
    <lineage>
        <taxon>Bacteria</taxon>
        <taxon>Pseudomonadati</taxon>
        <taxon>Pseudomonadota</taxon>
        <taxon>Betaproteobacteria</taxon>
        <taxon>Burkholderiales</taxon>
        <taxon>Burkholderiaceae</taxon>
        <taxon>Burkholderia</taxon>
        <taxon>Burkholderia cepacia complex</taxon>
    </lineage>
</organism>
<feature type="domain" description="Enoyl reductase (ER)" evidence="2">
    <location>
        <begin position="60"/>
        <end position="367"/>
    </location>
</feature>
<dbReference type="SUPFAM" id="SSF50129">
    <property type="entry name" value="GroES-like"/>
    <property type="match status" value="1"/>
</dbReference>
<dbReference type="InterPro" id="IPR052585">
    <property type="entry name" value="Lipid_raft_assoc_Zn_ADH"/>
</dbReference>
<accession>A0A9Q9UPM0</accession>
<proteinExistence type="predicted"/>
<dbReference type="SMART" id="SM00829">
    <property type="entry name" value="PKS_ER"/>
    <property type="match status" value="1"/>
</dbReference>
<dbReference type="InterPro" id="IPR036291">
    <property type="entry name" value="NAD(P)-bd_dom_sf"/>
</dbReference>